<organism evidence="2 3">
    <name type="scientific">Bradyrhizobium macuxiense</name>
    <dbReference type="NCBI Taxonomy" id="1755647"/>
    <lineage>
        <taxon>Bacteria</taxon>
        <taxon>Pseudomonadati</taxon>
        <taxon>Pseudomonadota</taxon>
        <taxon>Alphaproteobacteria</taxon>
        <taxon>Hyphomicrobiales</taxon>
        <taxon>Nitrobacteraceae</taxon>
        <taxon>Bradyrhizobium</taxon>
    </lineage>
</organism>
<name>A0A560L1Y3_9BRAD</name>
<evidence type="ECO:0000313" key="3">
    <source>
        <dbReference type="Proteomes" id="UP000321304"/>
    </source>
</evidence>
<gene>
    <name evidence="2" type="ORF">FBZ93_118144</name>
</gene>
<comment type="caution">
    <text evidence="2">The sequence shown here is derived from an EMBL/GenBank/DDBJ whole genome shotgun (WGS) entry which is preliminary data.</text>
</comment>
<sequence>MQQSSETIGAIASALAKAQLELSNPEKALTATIPAVFPREEARSFKYASLATALDLVRKCLGSHEIATVQTTGIDQTTGLVRLTTLLAHSSGEWMSSEWPVCAVSDINAPHRMGGALTYARRYALFALVGIAGEDDLDAPAPTTDPPPELRVGNRPDVVKGNKGATQRPPLLSLDQSAQLRGQMLAELDCLTSENKLLAWAQVGLPKKNSLLVADARIIEAAYLEKLAALPQALPDKSDSLKPAASVADIPSDATAKLAFPKEPVRKRSKAHLLFVREQPCLVCQQSPCDAHHLKFAQPKALGRKASDEYTVPLCRAHHHELHRHGNERAWWANLTIEPLRLAHDLWIASPIHSPLSPAPSRLGSEASPQ</sequence>
<dbReference type="Pfam" id="PF06147">
    <property type="entry name" value="DUF968"/>
    <property type="match status" value="1"/>
</dbReference>
<evidence type="ECO:0000313" key="2">
    <source>
        <dbReference type="EMBL" id="TWB88464.1"/>
    </source>
</evidence>
<proteinExistence type="predicted"/>
<feature type="region of interest" description="Disordered" evidence="1">
    <location>
        <begin position="139"/>
        <end position="170"/>
    </location>
</feature>
<reference evidence="2 3" key="1">
    <citation type="submission" date="2019-06" db="EMBL/GenBank/DDBJ databases">
        <title>Genomic Encyclopedia of Type Strains, Phase IV (KMG-V): Genome sequencing to study the core and pangenomes of soil and plant-associated prokaryotes.</title>
        <authorList>
            <person name="Whitman W."/>
        </authorList>
    </citation>
    <scope>NUCLEOTIDE SEQUENCE [LARGE SCALE GENOMIC DNA]</scope>
    <source>
        <strain evidence="2 3">BR 10355</strain>
    </source>
</reference>
<dbReference type="RefSeq" id="WP_146992061.1">
    <property type="nucleotide sequence ID" value="NZ_VITY01000018.1"/>
</dbReference>
<evidence type="ECO:0000256" key="1">
    <source>
        <dbReference type="SAM" id="MobiDB-lite"/>
    </source>
</evidence>
<dbReference type="Pfam" id="PF04404">
    <property type="entry name" value="ERF"/>
    <property type="match status" value="1"/>
</dbReference>
<dbReference type="InterPro" id="IPR007499">
    <property type="entry name" value="ERF_bacteria_virus"/>
</dbReference>
<dbReference type="EMBL" id="VITY01000018">
    <property type="protein sequence ID" value="TWB88464.1"/>
    <property type="molecule type" value="Genomic_DNA"/>
</dbReference>
<keyword evidence="3" id="KW-1185">Reference proteome</keyword>
<accession>A0A560L1Y3</accession>
<dbReference type="OrthoDB" id="149299at2"/>
<dbReference type="Proteomes" id="UP000321304">
    <property type="component" value="Unassembled WGS sequence"/>
</dbReference>
<dbReference type="AlphaFoldDB" id="A0A560L1Y3"/>
<protein>
    <submittedName>
        <fullName evidence="2">Uncharacterized protein DUF968</fullName>
    </submittedName>
</protein>
<dbReference type="InterPro" id="IPR010373">
    <property type="entry name" value="DUF968"/>
</dbReference>